<keyword evidence="3" id="KW-1185">Reference proteome</keyword>
<sequence>MIEVDGAAVTDLFQACRSAWRWEAQPTYTIPTEQPTLAQFLAGEPKPENHNASWHRRIAAWTAEGKRIARVRVLSHPLTDYQRYQLAWGIPGNMAAGEDVRVFDPESHPDVVAPQQDFWIFDGPADVCTVLRLNFDPDGRLLNRTLVAEAEQDRYRSWQQVAINSSVPLRDWDARS</sequence>
<gene>
    <name evidence="2" type="ORF">GCM10022247_47000</name>
</gene>
<dbReference type="EMBL" id="BAABAL010000017">
    <property type="protein sequence ID" value="GAA4018143.1"/>
    <property type="molecule type" value="Genomic_DNA"/>
</dbReference>
<dbReference type="InterPro" id="IPR049244">
    <property type="entry name" value="DUF6879"/>
</dbReference>
<reference evidence="3" key="1">
    <citation type="journal article" date="2019" name="Int. J. Syst. Evol. Microbiol.">
        <title>The Global Catalogue of Microorganisms (GCM) 10K type strain sequencing project: providing services to taxonomists for standard genome sequencing and annotation.</title>
        <authorList>
            <consortium name="The Broad Institute Genomics Platform"/>
            <consortium name="The Broad Institute Genome Sequencing Center for Infectious Disease"/>
            <person name="Wu L."/>
            <person name="Ma J."/>
        </authorList>
    </citation>
    <scope>NUCLEOTIDE SEQUENCE [LARGE SCALE GENOMIC DNA]</scope>
    <source>
        <strain evidence="3">JCM 17342</strain>
    </source>
</reference>
<feature type="domain" description="DUF6879" evidence="1">
    <location>
        <begin position="9"/>
        <end position="172"/>
    </location>
</feature>
<dbReference type="Pfam" id="PF21806">
    <property type="entry name" value="DUF6879"/>
    <property type="match status" value="1"/>
</dbReference>
<proteinExistence type="predicted"/>
<accession>A0ABP7SYA4</accession>
<evidence type="ECO:0000259" key="1">
    <source>
        <dbReference type="Pfam" id="PF21806"/>
    </source>
</evidence>
<protein>
    <recommendedName>
        <fullName evidence="1">DUF6879 domain-containing protein</fullName>
    </recommendedName>
</protein>
<dbReference type="RefSeq" id="WP_344878312.1">
    <property type="nucleotide sequence ID" value="NZ_BAABAL010000017.1"/>
</dbReference>
<name>A0ABP7SYA4_9PSEU</name>
<organism evidence="2 3">
    <name type="scientific">Allokutzneria multivorans</name>
    <dbReference type="NCBI Taxonomy" id="1142134"/>
    <lineage>
        <taxon>Bacteria</taxon>
        <taxon>Bacillati</taxon>
        <taxon>Actinomycetota</taxon>
        <taxon>Actinomycetes</taxon>
        <taxon>Pseudonocardiales</taxon>
        <taxon>Pseudonocardiaceae</taxon>
        <taxon>Allokutzneria</taxon>
    </lineage>
</organism>
<evidence type="ECO:0000313" key="3">
    <source>
        <dbReference type="Proteomes" id="UP001501747"/>
    </source>
</evidence>
<dbReference type="Proteomes" id="UP001501747">
    <property type="component" value="Unassembled WGS sequence"/>
</dbReference>
<evidence type="ECO:0000313" key="2">
    <source>
        <dbReference type="EMBL" id="GAA4018143.1"/>
    </source>
</evidence>
<comment type="caution">
    <text evidence="2">The sequence shown here is derived from an EMBL/GenBank/DDBJ whole genome shotgun (WGS) entry which is preliminary data.</text>
</comment>